<reference evidence="1" key="1">
    <citation type="submission" date="2023-03" db="EMBL/GenBank/DDBJ databases">
        <title>Massive genome expansion in bonnet fungi (Mycena s.s.) driven by repeated elements and novel gene families across ecological guilds.</title>
        <authorList>
            <consortium name="Lawrence Berkeley National Laboratory"/>
            <person name="Harder C.B."/>
            <person name="Miyauchi S."/>
            <person name="Viragh M."/>
            <person name="Kuo A."/>
            <person name="Thoen E."/>
            <person name="Andreopoulos B."/>
            <person name="Lu D."/>
            <person name="Skrede I."/>
            <person name="Drula E."/>
            <person name="Henrissat B."/>
            <person name="Morin E."/>
            <person name="Kohler A."/>
            <person name="Barry K."/>
            <person name="LaButti K."/>
            <person name="Morin E."/>
            <person name="Salamov A."/>
            <person name="Lipzen A."/>
            <person name="Mereny Z."/>
            <person name="Hegedus B."/>
            <person name="Baldrian P."/>
            <person name="Stursova M."/>
            <person name="Weitz H."/>
            <person name="Taylor A."/>
            <person name="Grigoriev I.V."/>
            <person name="Nagy L.G."/>
            <person name="Martin F."/>
            <person name="Kauserud H."/>
        </authorList>
    </citation>
    <scope>NUCLEOTIDE SEQUENCE</scope>
    <source>
        <strain evidence="1">CBHHK200</strain>
    </source>
</reference>
<comment type="caution">
    <text evidence="1">The sequence shown here is derived from an EMBL/GenBank/DDBJ whole genome shotgun (WGS) entry which is preliminary data.</text>
</comment>
<evidence type="ECO:0000313" key="1">
    <source>
        <dbReference type="EMBL" id="KAJ7020887.1"/>
    </source>
</evidence>
<proteinExistence type="predicted"/>
<organism evidence="1 2">
    <name type="scientific">Mycena alexandri</name>
    <dbReference type="NCBI Taxonomy" id="1745969"/>
    <lineage>
        <taxon>Eukaryota</taxon>
        <taxon>Fungi</taxon>
        <taxon>Dikarya</taxon>
        <taxon>Basidiomycota</taxon>
        <taxon>Agaricomycotina</taxon>
        <taxon>Agaricomycetes</taxon>
        <taxon>Agaricomycetidae</taxon>
        <taxon>Agaricales</taxon>
        <taxon>Marasmiineae</taxon>
        <taxon>Mycenaceae</taxon>
        <taxon>Mycena</taxon>
    </lineage>
</organism>
<accession>A0AAD6WPZ4</accession>
<keyword evidence="2" id="KW-1185">Reference proteome</keyword>
<gene>
    <name evidence="1" type="ORF">C8F04DRAFT_1274421</name>
</gene>
<evidence type="ECO:0000313" key="2">
    <source>
        <dbReference type="Proteomes" id="UP001218188"/>
    </source>
</evidence>
<protein>
    <submittedName>
        <fullName evidence="1">Uncharacterized protein</fullName>
    </submittedName>
</protein>
<dbReference type="AlphaFoldDB" id="A0AAD6WPZ4"/>
<dbReference type="EMBL" id="JARJCM010000248">
    <property type="protein sequence ID" value="KAJ7020887.1"/>
    <property type="molecule type" value="Genomic_DNA"/>
</dbReference>
<sequence>MRIGNVALMVCRYPHDLRSSLQLSLSLVNLYLWAAREAVNATSDQSRGHHAAGERPWGQKRSFIANAYPPTAYSTLLASLPAQLPPPFPIPPPSSPRLSFYSRHRALQPQSGTAVRGARSRAKLPFTAASSLPAPPSTARHLPIHLLHRLDEQQHGLSADNEQSVHANASACSSGERVQSAQSVLFHRMRLNPTAPISHAGVRPEAYAGGVHVERANDGVRLVLRVWERAGHWEREYEWIEGG</sequence>
<name>A0AAD6WPZ4_9AGAR</name>
<dbReference type="Proteomes" id="UP001218188">
    <property type="component" value="Unassembled WGS sequence"/>
</dbReference>